<dbReference type="STRING" id="1194090.SAMN05443144_10352"/>
<evidence type="ECO:0000256" key="9">
    <source>
        <dbReference type="SAM" id="MobiDB-lite"/>
    </source>
</evidence>
<dbReference type="OrthoDB" id="9804262at2"/>
<dbReference type="PANTHER" id="PTHR42785:SF1">
    <property type="entry name" value="DNA TOPOISOMERASE"/>
    <property type="match status" value="1"/>
</dbReference>
<comment type="catalytic activity">
    <reaction evidence="1 8">
        <text>ATP-independent breakage of single-stranded DNA, followed by passage and rejoining.</text>
        <dbReference type="EC" id="5.6.2.1"/>
    </reaction>
</comment>
<evidence type="ECO:0000256" key="7">
    <source>
        <dbReference type="ARBA" id="ARBA00023235"/>
    </source>
</evidence>
<dbReference type="InterPro" id="IPR034149">
    <property type="entry name" value="TOPRIM_TopoI"/>
</dbReference>
<feature type="site" description="Interaction with DNA" evidence="8">
    <location>
        <position position="160"/>
    </location>
</feature>
<evidence type="ECO:0000256" key="8">
    <source>
        <dbReference type="HAMAP-Rule" id="MF_00952"/>
    </source>
</evidence>
<feature type="site" description="Interaction with DNA" evidence="8">
    <location>
        <position position="324"/>
    </location>
</feature>
<dbReference type="Pfam" id="PF01131">
    <property type="entry name" value="Topoisom_bac"/>
    <property type="match status" value="1"/>
</dbReference>
<keyword evidence="5 8" id="KW-0799">Topoisomerase</keyword>
<dbReference type="SMART" id="SM00437">
    <property type="entry name" value="TOP1Ac"/>
    <property type="match status" value="1"/>
</dbReference>
<feature type="site" description="Interaction with DNA" evidence="8">
    <location>
        <position position="167"/>
    </location>
</feature>
<dbReference type="PROSITE" id="PS52039">
    <property type="entry name" value="TOPO_IA_2"/>
    <property type="match status" value="1"/>
</dbReference>
<protein>
    <recommendedName>
        <fullName evidence="8">DNA topoisomerase 1</fullName>
        <ecNumber evidence="8">5.6.2.1</ecNumber>
    </recommendedName>
    <alternativeName>
        <fullName evidence="8">DNA topoisomerase I</fullName>
    </alternativeName>
</protein>
<dbReference type="RefSeq" id="WP_073059472.1">
    <property type="nucleotide sequence ID" value="NZ_FQUS01000003.1"/>
</dbReference>
<keyword evidence="3" id="KW-0479">Metal-binding</keyword>
<dbReference type="AlphaFoldDB" id="A0A1M4VVU8"/>
<dbReference type="PANTHER" id="PTHR42785">
    <property type="entry name" value="DNA TOPOISOMERASE, TYPE IA, CORE"/>
    <property type="match status" value="1"/>
</dbReference>
<dbReference type="InterPro" id="IPR000380">
    <property type="entry name" value="Topo_IA"/>
</dbReference>
<dbReference type="EC" id="5.6.2.1" evidence="8"/>
<dbReference type="Pfam" id="PF01751">
    <property type="entry name" value="Toprim"/>
    <property type="match status" value="1"/>
</dbReference>
<evidence type="ECO:0000313" key="12">
    <source>
        <dbReference type="EMBL" id="SHE73144.1"/>
    </source>
</evidence>
<dbReference type="SMART" id="SM00436">
    <property type="entry name" value="TOP1Bc"/>
    <property type="match status" value="1"/>
</dbReference>
<dbReference type="GO" id="GO:0003677">
    <property type="term" value="F:DNA binding"/>
    <property type="evidence" value="ECO:0007669"/>
    <property type="project" value="UniProtKB-KW"/>
</dbReference>
<feature type="region of interest" description="Disordered" evidence="9">
    <location>
        <begin position="788"/>
        <end position="807"/>
    </location>
</feature>
<dbReference type="InterPro" id="IPR013825">
    <property type="entry name" value="Topo_IA_cen_sub2"/>
</dbReference>
<sequence length="850" mass="95602">MKSLVIVESPTKIKTLQKYLPKDYVIDSSMGHIRDLPANAKEVPKRFKGEDWANLGVNTDDDFDPLYVIPSSKKKVVRRLKKALKEADELILATDEDREGEAISWHLTEILEPKVPVKRMVFREITKEAIQEALNHFRDIDINLVNAQEARRIIDRLAGYTISPLLWKKIAPGLSAGRVQSVAVRFLVERERERMKFRTARYWDLKATLHKVDDESAFEADLTHLDGKRLASGKDFDENTGKLKKPKKVVLLDDKSASELRDNLVDAEWKVSEVKKNRKKRNPSPAFITSTLQQEANRKLNFSAKQTMGVAQKLYENGYITYMRTDSARLSGQAINAARSAVKEEYGDEYLFERVRNYGGSSKGAQEAHEAIRPAGSSFRKPEAAGLRGAQFKLYDLIWKRTIATQMARAELEFTNVTIEAKANGRVAEFKTSGKKIIFPGFFRAYVEGSDDPDAALENQERFLPGLNEGEEVEEEGIEPISHETKPPARFTEATLVKELEKRGVGRPSTYASIISTVQNRGYVEADGKTLVPTFTAFAVTELLEKNLHDLVDSDFTSEMEAKLDEIARGKLDINDYLSTYYKGEEGLKAKVDEQEDKIDPKEARHLDLPLPDLNGIKVFVGRYGPYLKKETNGEELTTSIPDSWKPSDITVEKLEELVKAEEEGPKSIGNHPDTGEPIFILNGRYGPYVQVGEVSDDNKKPQRASLLKGMKPGDVDLELALRLLELPRPLGEHPESGKVIKAGVGRYGPFVVHDGTFASLKRSDHVLDIELDRAVELLENKKKKKSGSSSVIKDLGDHPDNSKKVRVMDGRYGPYIKYGKKNISLPNDFDPEDVSMEIAVQLIEEKGKK</sequence>
<feature type="domain" description="Toprim" evidence="10">
    <location>
        <begin position="2"/>
        <end position="126"/>
    </location>
</feature>
<dbReference type="Pfam" id="PF13368">
    <property type="entry name" value="Toprim_C_rpt"/>
    <property type="match status" value="4"/>
</dbReference>
<dbReference type="NCBIfam" id="TIGR01051">
    <property type="entry name" value="topA_bact"/>
    <property type="match status" value="1"/>
</dbReference>
<evidence type="ECO:0000256" key="1">
    <source>
        <dbReference type="ARBA" id="ARBA00000213"/>
    </source>
</evidence>
<dbReference type="SMART" id="SM00493">
    <property type="entry name" value="TOPRIM"/>
    <property type="match status" value="1"/>
</dbReference>
<reference evidence="12 13" key="1">
    <citation type="submission" date="2016-11" db="EMBL/GenBank/DDBJ databases">
        <authorList>
            <person name="Jaros S."/>
            <person name="Januszkiewicz K."/>
            <person name="Wedrychowicz H."/>
        </authorList>
    </citation>
    <scope>NUCLEOTIDE SEQUENCE [LARGE SCALE GENOMIC DNA]</scope>
    <source>
        <strain evidence="12 13">DSM 21986</strain>
    </source>
</reference>
<evidence type="ECO:0000259" key="10">
    <source>
        <dbReference type="PROSITE" id="PS50880"/>
    </source>
</evidence>
<dbReference type="GO" id="GO:0006265">
    <property type="term" value="P:DNA topological change"/>
    <property type="evidence" value="ECO:0007669"/>
    <property type="project" value="UniProtKB-UniRule"/>
</dbReference>
<feature type="site" description="Interaction with DNA" evidence="8">
    <location>
        <position position="521"/>
    </location>
</feature>
<evidence type="ECO:0000256" key="5">
    <source>
        <dbReference type="ARBA" id="ARBA00023029"/>
    </source>
</evidence>
<dbReference type="InterPro" id="IPR013497">
    <property type="entry name" value="Topo_IA_cen"/>
</dbReference>
<dbReference type="Gene3D" id="1.10.460.10">
    <property type="entry name" value="Topoisomerase I, domain 2"/>
    <property type="match status" value="1"/>
</dbReference>
<gene>
    <name evidence="8" type="primary">topA</name>
    <name evidence="12" type="ORF">SAMN05443144_10352</name>
</gene>
<dbReference type="PRINTS" id="PR00417">
    <property type="entry name" value="PRTPISMRASEI"/>
</dbReference>
<keyword evidence="4" id="KW-0460">Magnesium</keyword>
<feature type="site" description="Interaction with DNA" evidence="8">
    <location>
        <position position="155"/>
    </location>
</feature>
<feature type="site" description="Interaction with DNA" evidence="8">
    <location>
        <position position="151"/>
    </location>
</feature>
<comment type="subunit">
    <text evidence="8">Monomer.</text>
</comment>
<dbReference type="Proteomes" id="UP000184041">
    <property type="component" value="Unassembled WGS sequence"/>
</dbReference>
<evidence type="ECO:0000256" key="4">
    <source>
        <dbReference type="ARBA" id="ARBA00022842"/>
    </source>
</evidence>
<proteinExistence type="inferred from homology"/>
<dbReference type="SUPFAM" id="SSF56712">
    <property type="entry name" value="Prokaryotic type I DNA topoisomerase"/>
    <property type="match status" value="1"/>
</dbReference>
<dbReference type="HAMAP" id="MF_00952">
    <property type="entry name" value="Topoisom_1_prok"/>
    <property type="match status" value="1"/>
</dbReference>
<dbReference type="GO" id="GO:0046872">
    <property type="term" value="F:metal ion binding"/>
    <property type="evidence" value="ECO:0007669"/>
    <property type="project" value="UniProtKB-KW"/>
</dbReference>
<dbReference type="PROSITE" id="PS00396">
    <property type="entry name" value="TOPO_IA_1"/>
    <property type="match status" value="1"/>
</dbReference>
<dbReference type="Gene3D" id="2.70.20.10">
    <property type="entry name" value="Topoisomerase I, domain 3"/>
    <property type="match status" value="1"/>
</dbReference>
<organism evidence="12 13">
    <name type="scientific">Fodinibius roseus</name>
    <dbReference type="NCBI Taxonomy" id="1194090"/>
    <lineage>
        <taxon>Bacteria</taxon>
        <taxon>Pseudomonadati</taxon>
        <taxon>Balneolota</taxon>
        <taxon>Balneolia</taxon>
        <taxon>Balneolales</taxon>
        <taxon>Balneolaceae</taxon>
        <taxon>Fodinibius</taxon>
    </lineage>
</organism>
<dbReference type="PROSITE" id="PS50880">
    <property type="entry name" value="TOPRIM"/>
    <property type="match status" value="1"/>
</dbReference>
<name>A0A1M4VVU8_9BACT</name>
<feature type="site" description="Interaction with DNA" evidence="8">
    <location>
        <position position="32"/>
    </location>
</feature>
<feature type="active site" description="O-(5'-phospho-DNA)-tyrosine intermediate" evidence="8">
    <location>
        <position position="322"/>
    </location>
</feature>
<keyword evidence="7 8" id="KW-0413">Isomerase</keyword>
<accession>A0A1M4VVU8</accession>
<feature type="compositionally biased region" description="Basic and acidic residues" evidence="9">
    <location>
        <begin position="795"/>
        <end position="807"/>
    </location>
</feature>
<comment type="function">
    <text evidence="8">Releases the supercoiling and torsional tension of DNA, which is introduced during the DNA replication and transcription, by transiently cleaving and rejoining one strand of the DNA duplex. Introduces a single-strand break via transesterification at a target site in duplex DNA. The scissile phosphodiester is attacked by the catalytic tyrosine of the enzyme, resulting in the formation of a DNA-(5'-phosphotyrosyl)-enzyme intermediate and the expulsion of a 3'-OH DNA strand. The free DNA strand then undergoes passage around the unbroken strand, thus removing DNA supercoils. Finally, in the religation step, the DNA 3'-OH attacks the covalent intermediate to expel the active-site tyrosine and restore the DNA phosphodiester backbone.</text>
</comment>
<dbReference type="GO" id="GO:0003917">
    <property type="term" value="F:DNA topoisomerase type I (single strand cut, ATP-independent) activity"/>
    <property type="evidence" value="ECO:0007669"/>
    <property type="project" value="UniProtKB-UniRule"/>
</dbReference>
<dbReference type="Gene3D" id="1.10.290.10">
    <property type="entry name" value="Topoisomerase I, domain 4"/>
    <property type="match status" value="1"/>
</dbReference>
<dbReference type="InterPro" id="IPR003601">
    <property type="entry name" value="Topo_IA_2"/>
</dbReference>
<dbReference type="InterPro" id="IPR005733">
    <property type="entry name" value="TopoI_bac-type"/>
</dbReference>
<keyword evidence="6 8" id="KW-0238">DNA-binding</keyword>
<dbReference type="CDD" id="cd03363">
    <property type="entry name" value="TOPRIM_TopoIA_TopoI"/>
    <property type="match status" value="1"/>
</dbReference>
<feature type="domain" description="Topo IA-type catalytic" evidence="11">
    <location>
        <begin position="141"/>
        <end position="589"/>
    </location>
</feature>
<dbReference type="CDD" id="cd00186">
    <property type="entry name" value="TOP1Ac"/>
    <property type="match status" value="1"/>
</dbReference>
<feature type="region of interest" description="Interaction with DNA" evidence="8">
    <location>
        <begin position="175"/>
        <end position="180"/>
    </location>
</feature>
<evidence type="ECO:0000256" key="3">
    <source>
        <dbReference type="ARBA" id="ARBA00022723"/>
    </source>
</evidence>
<evidence type="ECO:0000256" key="2">
    <source>
        <dbReference type="ARBA" id="ARBA00009446"/>
    </source>
</evidence>
<dbReference type="EMBL" id="FQUS01000003">
    <property type="protein sequence ID" value="SHE73144.1"/>
    <property type="molecule type" value="Genomic_DNA"/>
</dbReference>
<dbReference type="Gene3D" id="3.40.50.140">
    <property type="match status" value="1"/>
</dbReference>
<dbReference type="InterPro" id="IPR023406">
    <property type="entry name" value="Topo_IA_AS"/>
</dbReference>
<dbReference type="InterPro" id="IPR003602">
    <property type="entry name" value="Topo_IA_DNA-bd_dom"/>
</dbReference>
<keyword evidence="13" id="KW-1185">Reference proteome</keyword>
<feature type="site" description="Interaction with DNA" evidence="8">
    <location>
        <position position="152"/>
    </location>
</feature>
<evidence type="ECO:0000259" key="11">
    <source>
        <dbReference type="PROSITE" id="PS52039"/>
    </source>
</evidence>
<dbReference type="InterPro" id="IPR013826">
    <property type="entry name" value="Topo_IA_cen_sub3"/>
</dbReference>
<dbReference type="InterPro" id="IPR025589">
    <property type="entry name" value="Toprim_C_rpt"/>
</dbReference>
<dbReference type="InterPro" id="IPR006171">
    <property type="entry name" value="TOPRIM_dom"/>
</dbReference>
<comment type="similarity">
    <text evidence="2 8">Belongs to the type IA topoisomerase family.</text>
</comment>
<dbReference type="InterPro" id="IPR023405">
    <property type="entry name" value="Topo_IA_core_domain"/>
</dbReference>
<evidence type="ECO:0000313" key="13">
    <source>
        <dbReference type="Proteomes" id="UP000184041"/>
    </source>
</evidence>
<dbReference type="InterPro" id="IPR028612">
    <property type="entry name" value="Topoisom_1_IA"/>
</dbReference>
<evidence type="ECO:0000256" key="6">
    <source>
        <dbReference type="ARBA" id="ARBA00023125"/>
    </source>
</evidence>
<dbReference type="InterPro" id="IPR013824">
    <property type="entry name" value="Topo_IA_cen_sub1"/>
</dbReference>